<dbReference type="Pfam" id="PF01757">
    <property type="entry name" value="Acyl_transf_3"/>
    <property type="match status" value="1"/>
</dbReference>
<organism evidence="3 4">
    <name type="scientific">Polyplosphaeria fusca</name>
    <dbReference type="NCBI Taxonomy" id="682080"/>
    <lineage>
        <taxon>Eukaryota</taxon>
        <taxon>Fungi</taxon>
        <taxon>Dikarya</taxon>
        <taxon>Ascomycota</taxon>
        <taxon>Pezizomycotina</taxon>
        <taxon>Dothideomycetes</taxon>
        <taxon>Pleosporomycetidae</taxon>
        <taxon>Pleosporales</taxon>
        <taxon>Tetraplosphaeriaceae</taxon>
        <taxon>Polyplosphaeria</taxon>
    </lineage>
</organism>
<accession>A0A9P4R2Y3</accession>
<dbReference type="PANTHER" id="PTHR23028:SF128">
    <property type="entry name" value="ACYLTRANSFERASE 3 DOMAIN-CONTAINING PROTEIN"/>
    <property type="match status" value="1"/>
</dbReference>
<evidence type="ECO:0000256" key="1">
    <source>
        <dbReference type="SAM" id="Phobius"/>
    </source>
</evidence>
<feature type="transmembrane region" description="Helical" evidence="1">
    <location>
        <begin position="324"/>
        <end position="343"/>
    </location>
</feature>
<feature type="transmembrane region" description="Helical" evidence="1">
    <location>
        <begin position="91"/>
        <end position="111"/>
    </location>
</feature>
<dbReference type="OrthoDB" id="5405781at2759"/>
<keyword evidence="4" id="KW-1185">Reference proteome</keyword>
<reference evidence="3" key="1">
    <citation type="journal article" date="2020" name="Stud. Mycol.">
        <title>101 Dothideomycetes genomes: a test case for predicting lifestyles and emergence of pathogens.</title>
        <authorList>
            <person name="Haridas S."/>
            <person name="Albert R."/>
            <person name="Binder M."/>
            <person name="Bloem J."/>
            <person name="Labutti K."/>
            <person name="Salamov A."/>
            <person name="Andreopoulos B."/>
            <person name="Baker S."/>
            <person name="Barry K."/>
            <person name="Bills G."/>
            <person name="Bluhm B."/>
            <person name="Cannon C."/>
            <person name="Castanera R."/>
            <person name="Culley D."/>
            <person name="Daum C."/>
            <person name="Ezra D."/>
            <person name="Gonzalez J."/>
            <person name="Henrissat B."/>
            <person name="Kuo A."/>
            <person name="Liang C."/>
            <person name="Lipzen A."/>
            <person name="Lutzoni F."/>
            <person name="Magnuson J."/>
            <person name="Mondo S."/>
            <person name="Nolan M."/>
            <person name="Ohm R."/>
            <person name="Pangilinan J."/>
            <person name="Park H.-J."/>
            <person name="Ramirez L."/>
            <person name="Alfaro M."/>
            <person name="Sun H."/>
            <person name="Tritt A."/>
            <person name="Yoshinaga Y."/>
            <person name="Zwiers L.-H."/>
            <person name="Turgeon B."/>
            <person name="Goodwin S."/>
            <person name="Spatafora J."/>
            <person name="Crous P."/>
            <person name="Grigoriev I."/>
        </authorList>
    </citation>
    <scope>NUCLEOTIDE SEQUENCE</scope>
    <source>
        <strain evidence="3">CBS 125425</strain>
    </source>
</reference>
<dbReference type="AlphaFoldDB" id="A0A9P4R2Y3"/>
<keyword evidence="1" id="KW-0472">Membrane</keyword>
<dbReference type="EMBL" id="ML996118">
    <property type="protein sequence ID" value="KAF2737150.1"/>
    <property type="molecule type" value="Genomic_DNA"/>
</dbReference>
<sequence>MASFFVVVTHLCRAWDYELWFPRPGNEFASPRLLQLPFLRVPWQGRIGVTMFAFLTGYVCAIKPLRQVKSGNLNGALVTLGKSAFRRPPRFILPATFALVIAWFIAQIGGFKVSQRADSQWLRHSSPQNIGSIWTEIPRLFHNFQTTWINNRQEYDDHQWALLPLLQGAFTIYVTLFATVFMKARFRMLTLFVLFSWYWLSPTPFKETFECQFLFGVLLNDIGGDPAFRDFVVTWPKTRRTIQIICLTLGVYVAGYPGEHAEWAGWSRQLIHVGDHIFPPGTSDYAKRWSAVGWDLCAVGIVLSPSLQTLFSNRLFMWLGRNSFAVYLTHGTLLRVVLVRMIYGFSGEPFVVEKDKEGKEVHHWLQRGGAFTFIVSIPIWFVILYTCAHLWTTYIDSTCAKITLWLEKAMFEEEDEKNVMQLA</sequence>
<evidence type="ECO:0000313" key="3">
    <source>
        <dbReference type="EMBL" id="KAF2737150.1"/>
    </source>
</evidence>
<name>A0A9P4R2Y3_9PLEO</name>
<dbReference type="InterPro" id="IPR050879">
    <property type="entry name" value="Acyltransferase_3"/>
</dbReference>
<dbReference type="InterPro" id="IPR002656">
    <property type="entry name" value="Acyl_transf_3_dom"/>
</dbReference>
<evidence type="ECO:0000259" key="2">
    <source>
        <dbReference type="Pfam" id="PF01757"/>
    </source>
</evidence>
<feature type="transmembrane region" description="Helical" evidence="1">
    <location>
        <begin position="160"/>
        <end position="182"/>
    </location>
</feature>
<evidence type="ECO:0000313" key="4">
    <source>
        <dbReference type="Proteomes" id="UP000799444"/>
    </source>
</evidence>
<gene>
    <name evidence="3" type="ORF">EJ04DRAFT_129770</name>
</gene>
<feature type="domain" description="Acyltransferase 3" evidence="2">
    <location>
        <begin position="2"/>
        <end position="382"/>
    </location>
</feature>
<dbReference type="Proteomes" id="UP000799444">
    <property type="component" value="Unassembled WGS sequence"/>
</dbReference>
<comment type="caution">
    <text evidence="3">The sequence shown here is derived from an EMBL/GenBank/DDBJ whole genome shotgun (WGS) entry which is preliminary data.</text>
</comment>
<dbReference type="PANTHER" id="PTHR23028">
    <property type="entry name" value="ACETYLTRANSFERASE"/>
    <property type="match status" value="1"/>
</dbReference>
<dbReference type="GO" id="GO:0016747">
    <property type="term" value="F:acyltransferase activity, transferring groups other than amino-acyl groups"/>
    <property type="evidence" value="ECO:0007669"/>
    <property type="project" value="InterPro"/>
</dbReference>
<proteinExistence type="predicted"/>
<feature type="transmembrane region" description="Helical" evidence="1">
    <location>
        <begin position="43"/>
        <end position="62"/>
    </location>
</feature>
<feature type="transmembrane region" description="Helical" evidence="1">
    <location>
        <begin position="370"/>
        <end position="391"/>
    </location>
</feature>
<protein>
    <recommendedName>
        <fullName evidence="2">Acyltransferase 3 domain-containing protein</fullName>
    </recommendedName>
</protein>
<keyword evidence="1" id="KW-0812">Transmembrane</keyword>
<keyword evidence="1" id="KW-1133">Transmembrane helix</keyword>